<protein>
    <submittedName>
        <fullName evidence="1">Uncharacterized protein</fullName>
    </submittedName>
</protein>
<dbReference type="EMBL" id="CP064654">
    <property type="protein sequence ID" value="QPC98398.1"/>
    <property type="molecule type" value="Genomic_DNA"/>
</dbReference>
<reference evidence="1 2" key="1">
    <citation type="submission" date="2020-11" db="EMBL/GenBank/DDBJ databases">
        <title>The genome sequence of Erythrobacter sp. 6D36.</title>
        <authorList>
            <person name="Liu Y."/>
        </authorList>
    </citation>
    <scope>NUCLEOTIDE SEQUENCE [LARGE SCALE GENOMIC DNA]</scope>
    <source>
        <strain evidence="1 2">6D36</strain>
    </source>
</reference>
<organism evidence="1 2">
    <name type="scientific">Qipengyuania soli</name>
    <dbReference type="NCBI Taxonomy" id="2782568"/>
    <lineage>
        <taxon>Bacteria</taxon>
        <taxon>Pseudomonadati</taxon>
        <taxon>Pseudomonadota</taxon>
        <taxon>Alphaproteobacteria</taxon>
        <taxon>Sphingomonadales</taxon>
        <taxon>Erythrobacteraceae</taxon>
        <taxon>Qipengyuania</taxon>
    </lineage>
</organism>
<name>A0A7S8F3M1_9SPHN</name>
<evidence type="ECO:0000313" key="1">
    <source>
        <dbReference type="EMBL" id="QPC98398.1"/>
    </source>
</evidence>
<dbReference type="AlphaFoldDB" id="A0A7S8F3M1"/>
<dbReference type="RefSeq" id="WP_200981405.1">
    <property type="nucleotide sequence ID" value="NZ_CP064654.1"/>
</dbReference>
<dbReference type="Proteomes" id="UP000594459">
    <property type="component" value="Chromosome"/>
</dbReference>
<dbReference type="KEGG" id="qso:IRL76_11120"/>
<accession>A0A7S8F3M1</accession>
<gene>
    <name evidence="1" type="ORF">IRL76_11120</name>
</gene>
<evidence type="ECO:0000313" key="2">
    <source>
        <dbReference type="Proteomes" id="UP000594459"/>
    </source>
</evidence>
<proteinExistence type="predicted"/>
<keyword evidence="2" id="KW-1185">Reference proteome</keyword>
<sequence>MTPLETYLHGIAERSDSYFQAHLAREDLVRVRKLAEMAAAIGDPEKLRHDALYIGWTPGDLRTIELKDQLLPLIDAFHAAAASPADEVVEQRIMDRWKAFHEARIRVLIHCL</sequence>